<protein>
    <submittedName>
        <fullName evidence="1">Uncharacterized protein</fullName>
    </submittedName>
</protein>
<reference evidence="1 2" key="1">
    <citation type="journal article" date="2014" name="Mol. Plant">
        <title>Chromosome Scale Genome Assembly and Transcriptome Profiling of Nannochloropsis gaditana in Nitrogen Depletion.</title>
        <authorList>
            <person name="Corteggiani Carpinelli E."/>
            <person name="Telatin A."/>
            <person name="Vitulo N."/>
            <person name="Forcato C."/>
            <person name="D'Angelo M."/>
            <person name="Schiavon R."/>
            <person name="Vezzi A."/>
            <person name="Giacometti G.M."/>
            <person name="Morosinotto T."/>
            <person name="Valle G."/>
        </authorList>
    </citation>
    <scope>NUCLEOTIDE SEQUENCE [LARGE SCALE GENOMIC DNA]</scope>
    <source>
        <strain evidence="1 2">B-31</strain>
    </source>
</reference>
<dbReference type="AlphaFoldDB" id="W7TI64"/>
<keyword evidence="2" id="KW-1185">Reference proteome</keyword>
<dbReference type="Proteomes" id="UP000019335">
    <property type="component" value="Chromosome 8"/>
</dbReference>
<organism evidence="1 2">
    <name type="scientific">Nannochloropsis gaditana</name>
    <dbReference type="NCBI Taxonomy" id="72520"/>
    <lineage>
        <taxon>Eukaryota</taxon>
        <taxon>Sar</taxon>
        <taxon>Stramenopiles</taxon>
        <taxon>Ochrophyta</taxon>
        <taxon>Eustigmatophyceae</taxon>
        <taxon>Eustigmatales</taxon>
        <taxon>Monodopsidaceae</taxon>
        <taxon>Nannochloropsis</taxon>
    </lineage>
</organism>
<dbReference type="OrthoDB" id="10579129at2759"/>
<comment type="caution">
    <text evidence="1">The sequence shown here is derived from an EMBL/GenBank/DDBJ whole genome shotgun (WGS) entry which is preliminary data.</text>
</comment>
<name>W7TI64_9STRA</name>
<proteinExistence type="predicted"/>
<accession>W7TI64</accession>
<gene>
    <name evidence="1" type="ORF">Naga_100001g114</name>
</gene>
<evidence type="ECO:0000313" key="1">
    <source>
        <dbReference type="EMBL" id="EWM26695.1"/>
    </source>
</evidence>
<sequence length="69" mass="8175">MLDTLDCRQTDPLFVKSVHFTVCQKPWDCAYSRKVPSCEHFVKEWYKLRKAFREAAAFVEPCTRAQSQF</sequence>
<dbReference type="EMBL" id="AZIL01000609">
    <property type="protein sequence ID" value="EWM26695.1"/>
    <property type="molecule type" value="Genomic_DNA"/>
</dbReference>
<evidence type="ECO:0000313" key="2">
    <source>
        <dbReference type="Proteomes" id="UP000019335"/>
    </source>
</evidence>